<dbReference type="AlphaFoldDB" id="A0A516SI07"/>
<gene>
    <name evidence="1" type="ORF">FNU76_16355</name>
</gene>
<dbReference type="Proteomes" id="UP000317550">
    <property type="component" value="Chromosome"/>
</dbReference>
<dbReference type="EMBL" id="CP041730">
    <property type="protein sequence ID" value="QDQ27791.1"/>
    <property type="molecule type" value="Genomic_DNA"/>
</dbReference>
<dbReference type="OrthoDB" id="9800188at2"/>
<reference evidence="2" key="1">
    <citation type="submission" date="2019-07" db="EMBL/GenBank/DDBJ databases">
        <title>Chitinimonas sp. nov., isolated from Ny-Alesund, arctica soil.</title>
        <authorList>
            <person name="Xu Q."/>
            <person name="Peng F."/>
        </authorList>
    </citation>
    <scope>NUCLEOTIDE SEQUENCE [LARGE SCALE GENOMIC DNA]</scope>
    <source>
        <strain evidence="2">R3-44</strain>
    </source>
</reference>
<accession>A0A516SI07</accession>
<dbReference type="PIRSF" id="PIRSF020565">
    <property type="entry name" value="3Ho_Ac_ACP_DH_prd"/>
    <property type="match status" value="1"/>
</dbReference>
<organism evidence="1 2">
    <name type="scientific">Chitinimonas arctica</name>
    <dbReference type="NCBI Taxonomy" id="2594795"/>
    <lineage>
        <taxon>Bacteria</taxon>
        <taxon>Pseudomonadati</taxon>
        <taxon>Pseudomonadota</taxon>
        <taxon>Betaproteobacteria</taxon>
        <taxon>Neisseriales</taxon>
        <taxon>Chitinibacteraceae</taxon>
        <taxon>Chitinimonas</taxon>
    </lineage>
</organism>
<sequence length="159" mass="17266">MRLAVTVPIHALIPHRGPMCLLDRALEADQDSLVAELEIRPDSLFHDGNGVGAWVGIEYMAQAAAAHAGWLAHRQAEKGLADGRKIGFLLGSRHYACRRPLFCNGEVLRITVRREFAADNGLAQFECHIDIAGQQVAEAILTVLVPDDANALLSDANHV</sequence>
<dbReference type="KEGG" id="cari:FNU76_16355"/>
<name>A0A516SI07_9NEIS</name>
<dbReference type="SUPFAM" id="SSF54637">
    <property type="entry name" value="Thioesterase/thiol ester dehydrase-isomerase"/>
    <property type="match status" value="1"/>
</dbReference>
<evidence type="ECO:0000313" key="2">
    <source>
        <dbReference type="Proteomes" id="UP000317550"/>
    </source>
</evidence>
<evidence type="ECO:0000313" key="1">
    <source>
        <dbReference type="EMBL" id="QDQ27791.1"/>
    </source>
</evidence>
<keyword evidence="2" id="KW-1185">Reference proteome</keyword>
<dbReference type="Gene3D" id="3.10.129.10">
    <property type="entry name" value="Hotdog Thioesterase"/>
    <property type="match status" value="1"/>
</dbReference>
<protein>
    <submittedName>
        <fullName evidence="1">3-hydroxylacyl-ACP dehydratase</fullName>
    </submittedName>
</protein>
<dbReference type="Pfam" id="PF22817">
    <property type="entry name" value="ApeP-like"/>
    <property type="match status" value="1"/>
</dbReference>
<dbReference type="InterPro" id="IPR016776">
    <property type="entry name" value="ApeP-like_dehydratase"/>
</dbReference>
<dbReference type="RefSeq" id="WP_144279179.1">
    <property type="nucleotide sequence ID" value="NZ_CP041730.1"/>
</dbReference>
<proteinExistence type="predicted"/>
<dbReference type="InterPro" id="IPR029069">
    <property type="entry name" value="HotDog_dom_sf"/>
</dbReference>